<keyword evidence="3" id="KW-1185">Reference proteome</keyword>
<sequence>ATAALPLSTIHESASSSSLNSQASQEAAPQHKAPSSQHSAASSSSSSPSPPPVVDKEIFLIRRASDHVGFRKASDEGASGGGEGMGRLAQGIGVDTRRYVEELLTLL</sequence>
<name>A0A395N7T0_TRIAR</name>
<reference evidence="2 3" key="1">
    <citation type="journal article" date="2018" name="PLoS Pathog.">
        <title>Evolution of structural diversity of trichothecenes, a family of toxins produced by plant pathogenic and entomopathogenic fungi.</title>
        <authorList>
            <person name="Proctor R.H."/>
            <person name="McCormick S.P."/>
            <person name="Kim H.S."/>
            <person name="Cardoza R.E."/>
            <person name="Stanley A.M."/>
            <person name="Lindo L."/>
            <person name="Kelly A."/>
            <person name="Brown D.W."/>
            <person name="Lee T."/>
            <person name="Vaughan M.M."/>
            <person name="Alexander N.J."/>
            <person name="Busman M."/>
            <person name="Gutierrez S."/>
        </authorList>
    </citation>
    <scope>NUCLEOTIDE SEQUENCE [LARGE SCALE GENOMIC DNA]</scope>
    <source>
        <strain evidence="2 3">IBT 40837</strain>
    </source>
</reference>
<evidence type="ECO:0000256" key="1">
    <source>
        <dbReference type="SAM" id="MobiDB-lite"/>
    </source>
</evidence>
<feature type="region of interest" description="Disordered" evidence="1">
    <location>
        <begin position="1"/>
        <end position="55"/>
    </location>
</feature>
<dbReference type="EMBL" id="PXOA01000940">
    <property type="protein sequence ID" value="RFU72182.1"/>
    <property type="molecule type" value="Genomic_DNA"/>
</dbReference>
<dbReference type="AlphaFoldDB" id="A0A395N7T0"/>
<evidence type="ECO:0000313" key="2">
    <source>
        <dbReference type="EMBL" id="RFU72182.1"/>
    </source>
</evidence>
<proteinExistence type="predicted"/>
<comment type="caution">
    <text evidence="2">The sequence shown here is derived from an EMBL/GenBank/DDBJ whole genome shotgun (WGS) entry which is preliminary data.</text>
</comment>
<protein>
    <submittedName>
        <fullName evidence="2">Uncharacterized protein</fullName>
    </submittedName>
</protein>
<organism evidence="2 3">
    <name type="scientific">Trichoderma arundinaceum</name>
    <dbReference type="NCBI Taxonomy" id="490622"/>
    <lineage>
        <taxon>Eukaryota</taxon>
        <taxon>Fungi</taxon>
        <taxon>Dikarya</taxon>
        <taxon>Ascomycota</taxon>
        <taxon>Pezizomycotina</taxon>
        <taxon>Sordariomycetes</taxon>
        <taxon>Hypocreomycetidae</taxon>
        <taxon>Hypocreales</taxon>
        <taxon>Hypocreaceae</taxon>
        <taxon>Trichoderma</taxon>
    </lineage>
</organism>
<dbReference type="Proteomes" id="UP000266272">
    <property type="component" value="Unassembled WGS sequence"/>
</dbReference>
<feature type="compositionally biased region" description="Low complexity" evidence="1">
    <location>
        <begin position="12"/>
        <end position="47"/>
    </location>
</feature>
<feature type="non-terminal residue" evidence="2">
    <location>
        <position position="1"/>
    </location>
</feature>
<gene>
    <name evidence="2" type="ORF">TARUN_10078</name>
</gene>
<dbReference type="STRING" id="490622.A0A395N7T0"/>
<accession>A0A395N7T0</accession>
<evidence type="ECO:0000313" key="3">
    <source>
        <dbReference type="Proteomes" id="UP000266272"/>
    </source>
</evidence>